<evidence type="ECO:0000313" key="1">
    <source>
        <dbReference type="EMBL" id="GFX87017.1"/>
    </source>
</evidence>
<name>A0A8X6UWT7_TRICX</name>
<accession>A0A8X6UWT7</accession>
<dbReference type="AlphaFoldDB" id="A0A8X6UWT7"/>
<comment type="caution">
    <text evidence="1">The sequence shown here is derived from an EMBL/GenBank/DDBJ whole genome shotgun (WGS) entry which is preliminary data.</text>
</comment>
<evidence type="ECO:0000313" key="2">
    <source>
        <dbReference type="Proteomes" id="UP000887159"/>
    </source>
</evidence>
<sequence>MPGVHQINLDTMKKSDGLLHLKDTSRGVKASDHDRHIISSSPVPLKTSRVGERGTLNMSRAEMSSRWKDILLGDLRSGFNLKMMPINVAQKRNGKNIPTNCVLQKVGGNEFDNMCEMKKDRFLWEGRDFHLFGRFEKHLDSQPLRTDAEFQHAVLTRFRNFDSDFYDAGFDGC</sequence>
<keyword evidence="2" id="KW-1185">Reference proteome</keyword>
<gene>
    <name evidence="1" type="ORF">TNCV_2636571</name>
</gene>
<dbReference type="EMBL" id="BMAU01021021">
    <property type="protein sequence ID" value="GFX87017.1"/>
    <property type="molecule type" value="Genomic_DNA"/>
</dbReference>
<proteinExistence type="predicted"/>
<reference evidence="1" key="1">
    <citation type="submission" date="2020-08" db="EMBL/GenBank/DDBJ databases">
        <title>Multicomponent nature underlies the extraordinary mechanical properties of spider dragline silk.</title>
        <authorList>
            <person name="Kono N."/>
            <person name="Nakamura H."/>
            <person name="Mori M."/>
            <person name="Yoshida Y."/>
            <person name="Ohtoshi R."/>
            <person name="Malay A.D."/>
            <person name="Moran D.A.P."/>
            <person name="Tomita M."/>
            <person name="Numata K."/>
            <person name="Arakawa K."/>
        </authorList>
    </citation>
    <scope>NUCLEOTIDE SEQUENCE</scope>
</reference>
<organism evidence="1 2">
    <name type="scientific">Trichonephila clavipes</name>
    <name type="common">Golden silk orbweaver</name>
    <name type="synonym">Nephila clavipes</name>
    <dbReference type="NCBI Taxonomy" id="2585209"/>
    <lineage>
        <taxon>Eukaryota</taxon>
        <taxon>Metazoa</taxon>
        <taxon>Ecdysozoa</taxon>
        <taxon>Arthropoda</taxon>
        <taxon>Chelicerata</taxon>
        <taxon>Arachnida</taxon>
        <taxon>Araneae</taxon>
        <taxon>Araneomorphae</taxon>
        <taxon>Entelegynae</taxon>
        <taxon>Araneoidea</taxon>
        <taxon>Nephilidae</taxon>
        <taxon>Trichonephila</taxon>
    </lineage>
</organism>
<protein>
    <submittedName>
        <fullName evidence="1">Uncharacterized protein</fullName>
    </submittedName>
</protein>
<dbReference type="Proteomes" id="UP000887159">
    <property type="component" value="Unassembled WGS sequence"/>
</dbReference>